<sequence length="311" mass="35013">MSLHESLRRIDEYRELNGFRTEPQQMRAAGPGKIGALRLGFSMRGGRSVLSDLYRVTPLLVQQALYWDEAMPELPICSIISIGGGILQGDRYTIDISVDEGACAQVTSQGANRIHQMDANYASQHQTVTLARDAYLEFLPDFTIPYRDSRFINDTDLVVHEDATLLYGEMMMTGRKHHHASERFGFDLLSMTVNARRPDGRKLFTEKVLIEKGNETIDFAAVMGGYDAFANILCIAPPAVAERIRERVNVNFGDEPPRAISGVSTLPNGAGLMLRVVGIESYDVRAEVRNFWKVVREETRGRTLPEEFLWR</sequence>
<comment type="subcellular location">
    <subcellularLocation>
        <location evidence="3">Cytoplasm</location>
    </subcellularLocation>
</comment>
<protein>
    <recommendedName>
        <fullName evidence="3">Urease accessory protein UreD</fullName>
    </recommendedName>
</protein>
<comment type="subunit">
    <text evidence="3">UreD, UreF and UreG form a complex that acts as a GTP-hydrolysis-dependent molecular chaperone, activating the urease apoprotein by helping to assemble the nickel containing metallocenter of UreC. The UreE protein probably delivers the nickel.</text>
</comment>
<dbReference type="RefSeq" id="WP_018062730.1">
    <property type="nucleotide sequence ID" value="NZ_AQWH01000001.1"/>
</dbReference>
<dbReference type="AlphaFoldDB" id="A0A1U9Z1C8"/>
<dbReference type="STRING" id="1122214.Mame_02064"/>
<evidence type="ECO:0000313" key="4">
    <source>
        <dbReference type="EMBL" id="AQZ51402.1"/>
    </source>
</evidence>
<comment type="function">
    <text evidence="3">Required for maturation of urease via the functional incorporation of the urease nickel metallocenter.</text>
</comment>
<evidence type="ECO:0000256" key="3">
    <source>
        <dbReference type="HAMAP-Rule" id="MF_01384"/>
    </source>
</evidence>
<dbReference type="OrthoDB" id="9807968at2"/>
<dbReference type="eggNOG" id="COG0829">
    <property type="taxonomic scope" value="Bacteria"/>
</dbReference>
<dbReference type="HAMAP" id="MF_01384">
    <property type="entry name" value="UreD"/>
    <property type="match status" value="1"/>
</dbReference>
<keyword evidence="5" id="KW-1185">Reference proteome</keyword>
<dbReference type="Proteomes" id="UP000191135">
    <property type="component" value="Chromosome"/>
</dbReference>
<reference evidence="4 5" key="1">
    <citation type="submission" date="2017-03" db="EMBL/GenBank/DDBJ databases">
        <title>Foreign affairs: Plasmid Transfer between Roseobacters and Rhizobia.</title>
        <authorList>
            <person name="Bartling P."/>
            <person name="Bunk B."/>
            <person name="Overmann J."/>
            <person name="Brinkmann H."/>
            <person name="Petersen J."/>
        </authorList>
    </citation>
    <scope>NUCLEOTIDE SEQUENCE [LARGE SCALE GENOMIC DNA]</scope>
    <source>
        <strain evidence="4 5">MACL11</strain>
    </source>
</reference>
<dbReference type="InterPro" id="IPR002669">
    <property type="entry name" value="UreD"/>
</dbReference>
<dbReference type="PANTHER" id="PTHR33643:SF1">
    <property type="entry name" value="UREASE ACCESSORY PROTEIN D"/>
    <property type="match status" value="1"/>
</dbReference>
<keyword evidence="3" id="KW-0996">Nickel insertion</keyword>
<name>A0A1U9Z1C8_9HYPH</name>
<dbReference type="EMBL" id="CP020330">
    <property type="protein sequence ID" value="AQZ51402.1"/>
    <property type="molecule type" value="Genomic_DNA"/>
</dbReference>
<evidence type="ECO:0000256" key="2">
    <source>
        <dbReference type="ARBA" id="ARBA00023186"/>
    </source>
</evidence>
<accession>A0A1U9Z1C8</accession>
<gene>
    <name evidence="4" type="primary">ureD_2</name>
    <name evidence="3" type="synonym">ureD</name>
    <name evidence="4" type="ORF">Mame_02064</name>
</gene>
<dbReference type="GO" id="GO:0016151">
    <property type="term" value="F:nickel cation binding"/>
    <property type="evidence" value="ECO:0007669"/>
    <property type="project" value="UniProtKB-UniRule"/>
</dbReference>
<organism evidence="4 5">
    <name type="scientific">Martelella mediterranea DSM 17316</name>
    <dbReference type="NCBI Taxonomy" id="1122214"/>
    <lineage>
        <taxon>Bacteria</taxon>
        <taxon>Pseudomonadati</taxon>
        <taxon>Pseudomonadota</taxon>
        <taxon>Alphaproteobacteria</taxon>
        <taxon>Hyphomicrobiales</taxon>
        <taxon>Aurantimonadaceae</taxon>
        <taxon>Martelella</taxon>
    </lineage>
</organism>
<evidence type="ECO:0000313" key="5">
    <source>
        <dbReference type="Proteomes" id="UP000191135"/>
    </source>
</evidence>
<dbReference type="GO" id="GO:0005737">
    <property type="term" value="C:cytoplasm"/>
    <property type="evidence" value="ECO:0007669"/>
    <property type="project" value="UniProtKB-SubCell"/>
</dbReference>
<dbReference type="Pfam" id="PF01774">
    <property type="entry name" value="UreD"/>
    <property type="match status" value="1"/>
</dbReference>
<proteinExistence type="inferred from homology"/>
<keyword evidence="2 3" id="KW-0143">Chaperone</keyword>
<evidence type="ECO:0000256" key="1">
    <source>
        <dbReference type="ARBA" id="ARBA00007177"/>
    </source>
</evidence>
<comment type="similarity">
    <text evidence="1 3">Belongs to the UreD family.</text>
</comment>
<keyword evidence="3" id="KW-0963">Cytoplasm</keyword>
<dbReference type="KEGG" id="mmed:Mame_02064"/>
<dbReference type="PANTHER" id="PTHR33643">
    <property type="entry name" value="UREASE ACCESSORY PROTEIN D"/>
    <property type="match status" value="1"/>
</dbReference>